<name>A0A819Y707_9BILA</name>
<organism evidence="1 2">
    <name type="scientific">Rotaria sordida</name>
    <dbReference type="NCBI Taxonomy" id="392033"/>
    <lineage>
        <taxon>Eukaryota</taxon>
        <taxon>Metazoa</taxon>
        <taxon>Spiralia</taxon>
        <taxon>Gnathifera</taxon>
        <taxon>Rotifera</taxon>
        <taxon>Eurotatoria</taxon>
        <taxon>Bdelloidea</taxon>
        <taxon>Philodinida</taxon>
        <taxon>Philodinidae</taxon>
        <taxon>Rotaria</taxon>
    </lineage>
</organism>
<comment type="caution">
    <text evidence="1">The sequence shown here is derived from an EMBL/GenBank/DDBJ whole genome shotgun (WGS) entry which is preliminary data.</text>
</comment>
<dbReference type="EMBL" id="CAJOBE010012368">
    <property type="protein sequence ID" value="CAF4148074.1"/>
    <property type="molecule type" value="Genomic_DNA"/>
</dbReference>
<protein>
    <submittedName>
        <fullName evidence="1">Uncharacterized protein</fullName>
    </submittedName>
</protein>
<gene>
    <name evidence="1" type="ORF">FNK824_LOCUS33539</name>
</gene>
<evidence type="ECO:0000313" key="1">
    <source>
        <dbReference type="EMBL" id="CAF4148074.1"/>
    </source>
</evidence>
<sequence length="34" mass="3857">MNLTFSIEHALDEYLISLFGDNTHISCKSKGFKP</sequence>
<proteinExistence type="predicted"/>
<dbReference type="Proteomes" id="UP000663874">
    <property type="component" value="Unassembled WGS sequence"/>
</dbReference>
<feature type="non-terminal residue" evidence="1">
    <location>
        <position position="34"/>
    </location>
</feature>
<evidence type="ECO:0000313" key="2">
    <source>
        <dbReference type="Proteomes" id="UP000663874"/>
    </source>
</evidence>
<dbReference type="AlphaFoldDB" id="A0A819Y707"/>
<accession>A0A819Y707</accession>
<reference evidence="1" key="1">
    <citation type="submission" date="2021-02" db="EMBL/GenBank/DDBJ databases">
        <authorList>
            <person name="Nowell W R."/>
        </authorList>
    </citation>
    <scope>NUCLEOTIDE SEQUENCE</scope>
</reference>